<dbReference type="PANTHER" id="PTHR46566:SF1">
    <property type="entry name" value="1-PHOSPHOFRUCTOKINASE"/>
    <property type="match status" value="1"/>
</dbReference>
<comment type="pathway">
    <text evidence="7">Carbohydrate metabolism; D-tagatose 6-phosphate degradation; D-glyceraldehyde 3-phosphate and glycerone phosphate from D-tagatose 6-phosphate: step 1/2.</text>
</comment>
<dbReference type="InterPro" id="IPR017583">
    <property type="entry name" value="Tagatose/fructose_Pkinase"/>
</dbReference>
<comment type="similarity">
    <text evidence="1">Belongs to the carbohydrate kinase pfkB family.</text>
</comment>
<evidence type="ECO:0000256" key="8">
    <source>
        <dbReference type="RuleBase" id="RU369061"/>
    </source>
</evidence>
<dbReference type="InterPro" id="IPR022463">
    <property type="entry name" value="1-PFruKinase"/>
</dbReference>
<dbReference type="NCBIfam" id="TIGR03828">
    <property type="entry name" value="pfkB"/>
    <property type="match status" value="1"/>
</dbReference>
<dbReference type="EC" id="2.7.1.144" evidence="7"/>
<dbReference type="PATRIC" id="fig|999415.3.peg.1437"/>
<dbReference type="eggNOG" id="COG1105">
    <property type="taxonomic scope" value="Bacteria"/>
</dbReference>
<dbReference type="PROSITE" id="PS00584">
    <property type="entry name" value="PFKB_KINASES_2"/>
    <property type="match status" value="1"/>
</dbReference>
<evidence type="ECO:0000256" key="5">
    <source>
        <dbReference type="ARBA" id="ARBA00022840"/>
    </source>
</evidence>
<proteinExistence type="inferred from homology"/>
<dbReference type="STRING" id="999415.HMPREF9943_01411"/>
<evidence type="ECO:0000256" key="1">
    <source>
        <dbReference type="ARBA" id="ARBA00005380"/>
    </source>
</evidence>
<dbReference type="Pfam" id="PF00294">
    <property type="entry name" value="PfkB"/>
    <property type="match status" value="1"/>
</dbReference>
<feature type="domain" description="Carbohydrate kinase PfkB" evidence="9">
    <location>
        <begin position="13"/>
        <end position="291"/>
    </location>
</feature>
<comment type="caution">
    <text evidence="10">The sequence shown here is derived from an EMBL/GenBank/DDBJ whole genome shotgun (WGS) entry which is preliminary data.</text>
</comment>
<evidence type="ECO:0000313" key="10">
    <source>
        <dbReference type="EMBL" id="EMD16290.1"/>
    </source>
</evidence>
<accession>M2Q030</accession>
<comment type="catalytic activity">
    <reaction evidence="6 8">
        <text>beta-D-fructose 1-phosphate + ATP = beta-D-fructose 1,6-bisphosphate + ADP + H(+)</text>
        <dbReference type="Rhea" id="RHEA:14213"/>
        <dbReference type="ChEBI" id="CHEBI:15378"/>
        <dbReference type="ChEBI" id="CHEBI:30616"/>
        <dbReference type="ChEBI" id="CHEBI:32966"/>
        <dbReference type="ChEBI" id="CHEBI:138881"/>
        <dbReference type="ChEBI" id="CHEBI:456216"/>
        <dbReference type="EC" id="2.7.1.56"/>
    </reaction>
</comment>
<dbReference type="GO" id="GO:0005524">
    <property type="term" value="F:ATP binding"/>
    <property type="evidence" value="ECO:0007669"/>
    <property type="project" value="UniProtKB-UniRule"/>
</dbReference>
<dbReference type="CDD" id="cd01164">
    <property type="entry name" value="FruK_PfkB_like"/>
    <property type="match status" value="1"/>
</dbReference>
<dbReference type="PIRSF" id="PIRSF000535">
    <property type="entry name" value="1PFK/6PFK/LacC"/>
    <property type="match status" value="1"/>
</dbReference>
<dbReference type="AlphaFoldDB" id="M2Q030"/>
<dbReference type="Gene3D" id="3.40.1190.20">
    <property type="match status" value="1"/>
</dbReference>
<evidence type="ECO:0000256" key="2">
    <source>
        <dbReference type="ARBA" id="ARBA00022679"/>
    </source>
</evidence>
<dbReference type="PROSITE" id="PS00583">
    <property type="entry name" value="PFKB_KINASES_1"/>
    <property type="match status" value="1"/>
</dbReference>
<dbReference type="InterPro" id="IPR029056">
    <property type="entry name" value="Ribokinase-like"/>
</dbReference>
<keyword evidence="5 7" id="KW-0067">ATP-binding</keyword>
<name>M2Q030_9FIRM</name>
<organism evidence="10 11">
    <name type="scientific">Eggerthia catenaformis OT 569 = DSM 20559</name>
    <dbReference type="NCBI Taxonomy" id="999415"/>
    <lineage>
        <taxon>Bacteria</taxon>
        <taxon>Bacillati</taxon>
        <taxon>Bacillota</taxon>
        <taxon>Erysipelotrichia</taxon>
        <taxon>Erysipelotrichales</taxon>
        <taxon>Coprobacillaceae</taxon>
        <taxon>Eggerthia</taxon>
    </lineage>
</organism>
<evidence type="ECO:0000256" key="4">
    <source>
        <dbReference type="ARBA" id="ARBA00022777"/>
    </source>
</evidence>
<dbReference type="Proteomes" id="UP000011758">
    <property type="component" value="Unassembled WGS sequence"/>
</dbReference>
<dbReference type="InterPro" id="IPR002173">
    <property type="entry name" value="Carboh/pur_kinase_PfkB_CS"/>
</dbReference>
<evidence type="ECO:0000256" key="7">
    <source>
        <dbReference type="PIRNR" id="PIRNR000535"/>
    </source>
</evidence>
<evidence type="ECO:0000313" key="11">
    <source>
        <dbReference type="Proteomes" id="UP000011758"/>
    </source>
</evidence>
<comment type="function">
    <text evidence="8">Catalyzes the ATP-dependent phosphorylation of fructose-l-phosphate to fructose-l,6-bisphosphate.</text>
</comment>
<keyword evidence="3 7" id="KW-0547">Nucleotide-binding</keyword>
<evidence type="ECO:0000259" key="9">
    <source>
        <dbReference type="Pfam" id="PF00294"/>
    </source>
</evidence>
<dbReference type="GO" id="GO:0044281">
    <property type="term" value="P:small molecule metabolic process"/>
    <property type="evidence" value="ECO:0007669"/>
    <property type="project" value="UniProtKB-ARBA"/>
</dbReference>
<dbReference type="InterPro" id="IPR011611">
    <property type="entry name" value="PfkB_dom"/>
</dbReference>
<dbReference type="NCBIfam" id="TIGR03168">
    <property type="entry name" value="1-PFK"/>
    <property type="match status" value="1"/>
</dbReference>
<dbReference type="BioCyc" id="ECAT999415-HMP:GTTI-1455-MONOMER"/>
<evidence type="ECO:0000256" key="6">
    <source>
        <dbReference type="ARBA" id="ARBA00047745"/>
    </source>
</evidence>
<comment type="catalytic activity">
    <reaction evidence="7">
        <text>D-tagatofuranose 6-phosphate + ATP = D-tagatofuranose 1,6-bisphosphate + ADP + H(+)</text>
        <dbReference type="Rhea" id="RHEA:12420"/>
        <dbReference type="ChEBI" id="CHEBI:15378"/>
        <dbReference type="ChEBI" id="CHEBI:30616"/>
        <dbReference type="ChEBI" id="CHEBI:58694"/>
        <dbReference type="ChEBI" id="CHEBI:58695"/>
        <dbReference type="ChEBI" id="CHEBI:456216"/>
        <dbReference type="EC" id="2.7.1.144"/>
    </reaction>
</comment>
<dbReference type="FunFam" id="3.40.1190.20:FF:000001">
    <property type="entry name" value="Phosphofructokinase"/>
    <property type="match status" value="1"/>
</dbReference>
<dbReference type="GO" id="GO:0016052">
    <property type="term" value="P:carbohydrate catabolic process"/>
    <property type="evidence" value="ECO:0007669"/>
    <property type="project" value="UniProtKB-ARBA"/>
</dbReference>
<dbReference type="UniPathway" id="UPA00704">
    <property type="reaction ID" value="UER00715"/>
</dbReference>
<keyword evidence="2 7" id="KW-0808">Transferase</keyword>
<dbReference type="GO" id="GO:0008662">
    <property type="term" value="F:1-phosphofructokinase activity"/>
    <property type="evidence" value="ECO:0007669"/>
    <property type="project" value="UniProtKB-UniRule"/>
</dbReference>
<comment type="similarity">
    <text evidence="7">Belongs to the carbohydrate kinase PfkB family. LacC subfamily.</text>
</comment>
<sequence length="309" mass="33832">MKIIYTVTFNPALDYVVSVDHFETGKVNRVKEEHIFIGGKGINVSVILKRLGYSTKALGFVGGFTGEKIVQGTEEDYGIETDFITVKEGMSRINVKLRSDQETEINGKGPVITEADLYQLFAKLDKMGKSDVLVLSGSIPACVPNDIYEIILKKVADKNVYAVVDATGYLLLNVLKYKPFLIKPNNHEIEDIFNVILENEEDIIYYAKKLQKMGALNVLVSLAGDGSLLVDQHGEIHRMGVCQGKVKNSVGAGDSMVAGFIGGYLRNGDYEEALKLATACGGATAFSDGLATKEFIYENLRNLERGENG</sequence>
<gene>
    <name evidence="10" type="ORF">HMPREF9943_01411</name>
</gene>
<dbReference type="SUPFAM" id="SSF53613">
    <property type="entry name" value="Ribokinase-like"/>
    <property type="match status" value="1"/>
</dbReference>
<keyword evidence="7" id="KW-0423">Lactose metabolism</keyword>
<dbReference type="GO" id="GO:0009024">
    <property type="term" value="F:tagatose-6-phosphate kinase activity"/>
    <property type="evidence" value="ECO:0007669"/>
    <property type="project" value="UniProtKB-EC"/>
</dbReference>
<keyword evidence="4 8" id="KW-0418">Kinase</keyword>
<keyword evidence="11" id="KW-1185">Reference proteome</keyword>
<dbReference type="EMBL" id="AGEJ01000022">
    <property type="protein sequence ID" value="EMD16290.1"/>
    <property type="molecule type" value="Genomic_DNA"/>
</dbReference>
<dbReference type="PANTHER" id="PTHR46566">
    <property type="entry name" value="1-PHOSPHOFRUCTOKINASE-RELATED"/>
    <property type="match status" value="1"/>
</dbReference>
<dbReference type="GO" id="GO:0005988">
    <property type="term" value="P:lactose metabolic process"/>
    <property type="evidence" value="ECO:0007669"/>
    <property type="project" value="UniProtKB-KW"/>
</dbReference>
<dbReference type="GO" id="GO:2001059">
    <property type="term" value="P:D-tagatose 6-phosphate catabolic process"/>
    <property type="evidence" value="ECO:0007669"/>
    <property type="project" value="UniProtKB-UniPathway"/>
</dbReference>
<dbReference type="GO" id="GO:0005829">
    <property type="term" value="C:cytosol"/>
    <property type="evidence" value="ECO:0007669"/>
    <property type="project" value="TreeGrafter"/>
</dbReference>
<protein>
    <recommendedName>
        <fullName evidence="7">Tagatose-6-phosphate kinase</fullName>
        <ecNumber evidence="7">2.7.1.144</ecNumber>
    </recommendedName>
</protein>
<reference evidence="10 11" key="1">
    <citation type="submission" date="2013-02" db="EMBL/GenBank/DDBJ databases">
        <title>The Genome Sequence of Lactobacillus catenaformis F0143.</title>
        <authorList>
            <consortium name="The Broad Institute Genome Sequencing Platform"/>
            <person name="Earl A."/>
            <person name="Ward D."/>
            <person name="Feldgarden M."/>
            <person name="Gevers D."/>
            <person name="Izard J."/>
            <person name="Blanton J.M."/>
            <person name="Mathney J."/>
            <person name="Dewhirst F.E."/>
            <person name="Young S.K."/>
            <person name="Zeng Q."/>
            <person name="Gargeya S."/>
            <person name="Fitzgerald M."/>
            <person name="Haas B."/>
            <person name="Abouelleil A."/>
            <person name="Alvarado L."/>
            <person name="Arachchi H.M."/>
            <person name="Berlin A."/>
            <person name="Chapman S.B."/>
            <person name="Gearin G."/>
            <person name="Goldberg J."/>
            <person name="Griggs A."/>
            <person name="Gujja S."/>
            <person name="Hansen M."/>
            <person name="Heiman D."/>
            <person name="Howarth C."/>
            <person name="Larimer J."/>
            <person name="Lui A."/>
            <person name="MacDonald P.J.P."/>
            <person name="McCowen C."/>
            <person name="Montmayeur A."/>
            <person name="Murphy C."/>
            <person name="Neiman D."/>
            <person name="Pearson M."/>
            <person name="Priest M."/>
            <person name="Roberts A."/>
            <person name="Saif S."/>
            <person name="Shea T."/>
            <person name="Sisk P."/>
            <person name="Stolte C."/>
            <person name="Sykes S."/>
            <person name="Wortman J."/>
            <person name="Nusbaum C."/>
            <person name="Birren B."/>
        </authorList>
    </citation>
    <scope>NUCLEOTIDE SEQUENCE [LARGE SCALE GENOMIC DNA]</scope>
    <source>
        <strain evidence="10 11">OT 569</strain>
    </source>
</reference>
<evidence type="ECO:0000256" key="3">
    <source>
        <dbReference type="ARBA" id="ARBA00022741"/>
    </source>
</evidence>